<dbReference type="InterPro" id="IPR023989">
    <property type="entry name" value="MftD"/>
</dbReference>
<evidence type="ECO:0000256" key="5">
    <source>
        <dbReference type="ARBA" id="ARBA00024042"/>
    </source>
</evidence>
<gene>
    <name evidence="7" type="ORF">LX13_003493</name>
</gene>
<keyword evidence="2" id="KW-0285">Flavoprotein</keyword>
<evidence type="ECO:0000256" key="2">
    <source>
        <dbReference type="ARBA" id="ARBA00022630"/>
    </source>
</evidence>
<keyword evidence="3" id="KW-0288">FMN</keyword>
<evidence type="ECO:0000313" key="7">
    <source>
        <dbReference type="EMBL" id="MCP2177665.1"/>
    </source>
</evidence>
<dbReference type="CDD" id="cd02809">
    <property type="entry name" value="alpha_hydroxyacid_oxid_FMN"/>
    <property type="match status" value="1"/>
</dbReference>
<dbReference type="Proteomes" id="UP001206895">
    <property type="component" value="Unassembled WGS sequence"/>
</dbReference>
<dbReference type="EMBL" id="JAMTCJ010000003">
    <property type="protein sequence ID" value="MCP2177665.1"/>
    <property type="molecule type" value="Genomic_DNA"/>
</dbReference>
<name>A0ABT1HI40_9NOCA</name>
<proteinExistence type="inferred from homology"/>
<dbReference type="Gene3D" id="3.20.20.70">
    <property type="entry name" value="Aldolase class I"/>
    <property type="match status" value="1"/>
</dbReference>
<reference evidence="7 8" key="1">
    <citation type="submission" date="2022-06" db="EMBL/GenBank/DDBJ databases">
        <title>Genomic Encyclopedia of Archaeal and Bacterial Type Strains, Phase II (KMG-II): from individual species to whole genera.</title>
        <authorList>
            <person name="Goeker M."/>
        </authorList>
    </citation>
    <scope>NUCLEOTIDE SEQUENCE [LARGE SCALE GENOMIC DNA]</scope>
    <source>
        <strain evidence="7 8">DSM 44693</strain>
    </source>
</reference>
<keyword evidence="4" id="KW-0560">Oxidoreductase</keyword>
<dbReference type="PANTHER" id="PTHR10578:SF107">
    <property type="entry name" value="2-HYDROXYACID OXIDASE 1"/>
    <property type="match status" value="1"/>
</dbReference>
<evidence type="ECO:0000256" key="1">
    <source>
        <dbReference type="ARBA" id="ARBA00001917"/>
    </source>
</evidence>
<dbReference type="InterPro" id="IPR012133">
    <property type="entry name" value="Alpha-hydoxy_acid_DH_FMN"/>
</dbReference>
<evidence type="ECO:0000259" key="6">
    <source>
        <dbReference type="PROSITE" id="PS51349"/>
    </source>
</evidence>
<dbReference type="InterPro" id="IPR037396">
    <property type="entry name" value="FMN_HAD"/>
</dbReference>
<organism evidence="7 8">
    <name type="scientific">Williamsia maris</name>
    <dbReference type="NCBI Taxonomy" id="72806"/>
    <lineage>
        <taxon>Bacteria</taxon>
        <taxon>Bacillati</taxon>
        <taxon>Actinomycetota</taxon>
        <taxon>Actinomycetes</taxon>
        <taxon>Mycobacteriales</taxon>
        <taxon>Nocardiaceae</taxon>
        <taxon>Williamsia</taxon>
    </lineage>
</organism>
<evidence type="ECO:0000256" key="4">
    <source>
        <dbReference type="ARBA" id="ARBA00023002"/>
    </source>
</evidence>
<dbReference type="Pfam" id="PF01070">
    <property type="entry name" value="FMN_dh"/>
    <property type="match status" value="1"/>
</dbReference>
<keyword evidence="8" id="KW-1185">Reference proteome</keyword>
<dbReference type="PROSITE" id="PS51349">
    <property type="entry name" value="FMN_HYDROXY_ACID_DH_2"/>
    <property type="match status" value="1"/>
</dbReference>
<feature type="domain" description="FMN hydroxy acid dehydrogenase" evidence="6">
    <location>
        <begin position="1"/>
        <end position="385"/>
    </location>
</feature>
<evidence type="ECO:0000256" key="3">
    <source>
        <dbReference type="ARBA" id="ARBA00022643"/>
    </source>
</evidence>
<dbReference type="PIRSF" id="PIRSF000138">
    <property type="entry name" value="Al-hdrx_acd_dh"/>
    <property type="match status" value="1"/>
</dbReference>
<comment type="caution">
    <text evidence="7">The sequence shown here is derived from an EMBL/GenBank/DDBJ whole genome shotgun (WGS) entry which is preliminary data.</text>
</comment>
<dbReference type="InterPro" id="IPR000262">
    <property type="entry name" value="FMN-dep_DH"/>
</dbReference>
<protein>
    <submittedName>
        <fullName evidence="7">L-lactate dehydrogenase (Cytochrome)</fullName>
    </submittedName>
</protein>
<dbReference type="RefSeq" id="WP_253662562.1">
    <property type="nucleotide sequence ID" value="NZ_BAAAJQ010000001.1"/>
</dbReference>
<dbReference type="NCBIfam" id="TIGR03966">
    <property type="entry name" value="actino_HemFlav"/>
    <property type="match status" value="1"/>
</dbReference>
<comment type="similarity">
    <text evidence="5">Belongs to the FMN-dependent alpha-hydroxy acid dehydrogenase family.</text>
</comment>
<comment type="cofactor">
    <cofactor evidence="1">
        <name>FMN</name>
        <dbReference type="ChEBI" id="CHEBI:58210"/>
    </cofactor>
</comment>
<dbReference type="InterPro" id="IPR013785">
    <property type="entry name" value="Aldolase_TIM"/>
</dbReference>
<sequence>MANPWFETVLEAQRRAKKRLPRSVYSALVAGSEKGITLQDNVEAFGEIGFAPHVVGAHAERELSTSIMGQEISLPVMISPTGVQAVDKDGEVAVARASAARGTAMGLSSFASKPVEDVAAANPQTFFQIYWLNSREDILKRAERARAAGAKGLIVTTDWSFSMGRDWGSPEIPEKVDLKALLKLAPEIAVKPRYAWDWFNKGKPIIPDLTAPNVVDKGQTGPTFFGAYGQWMQTAPPSWEDLAWLREQWGGPFMVKGITRLDDAKRARDIGATALSVSNHGGNNLDGTPATIRMLGPIADAVGTDMQVLLDGGIRRGSDVVKALALGADAVMIGRAYLWGLAANGQAGVENVLDILRGGIDSALMGLGRKSIHELSRDDIIIPDGFEKRFGVTTA</sequence>
<dbReference type="PANTHER" id="PTHR10578">
    <property type="entry name" value="S -2-HYDROXY-ACID OXIDASE-RELATED"/>
    <property type="match status" value="1"/>
</dbReference>
<accession>A0ABT1HI40</accession>
<evidence type="ECO:0000313" key="8">
    <source>
        <dbReference type="Proteomes" id="UP001206895"/>
    </source>
</evidence>
<dbReference type="SUPFAM" id="SSF51395">
    <property type="entry name" value="FMN-linked oxidoreductases"/>
    <property type="match status" value="1"/>
</dbReference>